<dbReference type="GO" id="GO:0005634">
    <property type="term" value="C:nucleus"/>
    <property type="evidence" value="ECO:0007669"/>
    <property type="project" value="UniProtKB-SubCell"/>
</dbReference>
<dbReference type="GO" id="GO:0015631">
    <property type="term" value="F:tubulin binding"/>
    <property type="evidence" value="ECO:0007669"/>
    <property type="project" value="InterPro"/>
</dbReference>
<dbReference type="InterPro" id="IPR008978">
    <property type="entry name" value="HSP20-like_chaperone"/>
</dbReference>
<dbReference type="InterPro" id="IPR052289">
    <property type="entry name" value="Calcyclin-binding_UBL-bridge"/>
</dbReference>
<gene>
    <name evidence="13" type="ORF">WN48_04782</name>
</gene>
<evidence type="ECO:0000259" key="11">
    <source>
        <dbReference type="PROSITE" id="PS51048"/>
    </source>
</evidence>
<dbReference type="InterPro" id="IPR015120">
    <property type="entry name" value="Siah-Interact_N"/>
</dbReference>
<dbReference type="SUPFAM" id="SSF140106">
    <property type="entry name" value="Calcyclin-binding protein-like"/>
    <property type="match status" value="1"/>
</dbReference>
<evidence type="ECO:0000256" key="6">
    <source>
        <dbReference type="ARBA" id="ARBA00022786"/>
    </source>
</evidence>
<dbReference type="InterPro" id="IPR007052">
    <property type="entry name" value="CS_dom"/>
</dbReference>
<dbReference type="CDD" id="cd06468">
    <property type="entry name" value="p23_CacyBP"/>
    <property type="match status" value="1"/>
</dbReference>
<feature type="domain" description="SGS" evidence="11">
    <location>
        <begin position="142"/>
        <end position="218"/>
    </location>
</feature>
<dbReference type="PROSITE" id="PS51048">
    <property type="entry name" value="SGS"/>
    <property type="match status" value="1"/>
</dbReference>
<evidence type="ECO:0000256" key="3">
    <source>
        <dbReference type="ARBA" id="ARBA00015702"/>
    </source>
</evidence>
<dbReference type="PANTHER" id="PTHR13164">
    <property type="entry name" value="CALICYLIN BINDING PROTEIN"/>
    <property type="match status" value="1"/>
</dbReference>
<keyword evidence="14" id="KW-1185">Reference proteome</keyword>
<feature type="coiled-coil region" evidence="10">
    <location>
        <begin position="22"/>
        <end position="49"/>
    </location>
</feature>
<protein>
    <recommendedName>
        <fullName evidence="3">Calcyclin-binding protein</fullName>
    </recommendedName>
</protein>
<evidence type="ECO:0000256" key="1">
    <source>
        <dbReference type="ARBA" id="ARBA00004123"/>
    </source>
</evidence>
<dbReference type="PROSITE" id="PS51203">
    <property type="entry name" value="CS"/>
    <property type="match status" value="1"/>
</dbReference>
<dbReference type="AlphaFoldDB" id="A0A310SQ90"/>
<proteinExistence type="predicted"/>
<evidence type="ECO:0000256" key="2">
    <source>
        <dbReference type="ARBA" id="ARBA00004496"/>
    </source>
</evidence>
<evidence type="ECO:0000256" key="9">
    <source>
        <dbReference type="ARBA" id="ARBA00025145"/>
    </source>
</evidence>
<dbReference type="OrthoDB" id="164025at2759"/>
<keyword evidence="7" id="KW-0007">Acetylation</keyword>
<name>A0A310SQ90_9HYME</name>
<dbReference type="GO" id="GO:0005737">
    <property type="term" value="C:cytoplasm"/>
    <property type="evidence" value="ECO:0007669"/>
    <property type="project" value="UniProtKB-SubCell"/>
</dbReference>
<dbReference type="InterPro" id="IPR007699">
    <property type="entry name" value="SGS_dom"/>
</dbReference>
<dbReference type="InterPro" id="IPR037201">
    <property type="entry name" value="CacyBP_N"/>
</dbReference>
<evidence type="ECO:0000256" key="8">
    <source>
        <dbReference type="ARBA" id="ARBA00023242"/>
    </source>
</evidence>
<feature type="domain" description="CS" evidence="12">
    <location>
        <begin position="64"/>
        <end position="157"/>
    </location>
</feature>
<keyword evidence="10" id="KW-0175">Coiled coil</keyword>
<dbReference type="GO" id="GO:0044548">
    <property type="term" value="F:S100 protein binding"/>
    <property type="evidence" value="ECO:0007669"/>
    <property type="project" value="InterPro"/>
</dbReference>
<evidence type="ECO:0000256" key="4">
    <source>
        <dbReference type="ARBA" id="ARBA00022490"/>
    </source>
</evidence>
<dbReference type="SUPFAM" id="SSF49764">
    <property type="entry name" value="HSP20-like chaperones"/>
    <property type="match status" value="1"/>
</dbReference>
<comment type="function">
    <text evidence="9">May be involved in calcium-dependent ubiquitination and subsequent proteasomal degradation of target proteins. Probably serves as a molecular bridge in ubiquitin E3 complexes. Participates in the ubiquitin-mediated degradation of beta-catenin (CTNNB1).</text>
</comment>
<dbReference type="Pfam" id="PF04969">
    <property type="entry name" value="CS"/>
    <property type="match status" value="1"/>
</dbReference>
<keyword evidence="4" id="KW-0963">Cytoplasm</keyword>
<dbReference type="PANTHER" id="PTHR13164:SF3">
    <property type="entry name" value="CALCYCLIN-BINDING PROTEIN"/>
    <property type="match status" value="1"/>
</dbReference>
<dbReference type="InterPro" id="IPR037893">
    <property type="entry name" value="CS_CacyBP"/>
</dbReference>
<evidence type="ECO:0000313" key="14">
    <source>
        <dbReference type="Proteomes" id="UP000250275"/>
    </source>
</evidence>
<feature type="non-terminal residue" evidence="13">
    <location>
        <position position="1"/>
    </location>
</feature>
<dbReference type="Gene3D" id="2.60.40.790">
    <property type="match status" value="1"/>
</dbReference>
<evidence type="ECO:0000256" key="7">
    <source>
        <dbReference type="ARBA" id="ARBA00022990"/>
    </source>
</evidence>
<keyword evidence="8" id="KW-0539">Nucleus</keyword>
<evidence type="ECO:0000259" key="12">
    <source>
        <dbReference type="PROSITE" id="PS51203"/>
    </source>
</evidence>
<dbReference type="EMBL" id="KQ760357">
    <property type="protein sequence ID" value="OAD60752.1"/>
    <property type="molecule type" value="Genomic_DNA"/>
</dbReference>
<keyword evidence="6" id="KW-0833">Ubl conjugation pathway</keyword>
<sequence length="218" mass="24907">QLKLDIEELNNLLLKTSRQRSKDVLNLEIKKLQTELIKLTEENKTLEPKPTSSISNSPQKFYEVKLYNYGWDQSGTMIKLYVTLKNVHQLPKEAVSCKFTEKSLDLHVVGLDNKNYNLAINNLCEDIDPDNSTVKIKTDTLVVSLAKKIAKHWSHVTGVEKRIKELKKSAMAGTGEDDNLGSNFMSLMQKMYQEGDDELKQKIAKIWAEGHEKKSSRL</sequence>
<dbReference type="GO" id="GO:0007507">
    <property type="term" value="P:heart development"/>
    <property type="evidence" value="ECO:0007669"/>
    <property type="project" value="TreeGrafter"/>
</dbReference>
<accession>A0A310SQ90</accession>
<evidence type="ECO:0000256" key="10">
    <source>
        <dbReference type="SAM" id="Coils"/>
    </source>
</evidence>
<dbReference type="Proteomes" id="UP000250275">
    <property type="component" value="Unassembled WGS sequence"/>
</dbReference>
<comment type="subcellular location">
    <subcellularLocation>
        <location evidence="2">Cytoplasm</location>
    </subcellularLocation>
    <subcellularLocation>
        <location evidence="1">Nucleus</location>
    </subcellularLocation>
</comment>
<dbReference type="Gene3D" id="4.10.860.10">
    <property type="entry name" value="UVR domain"/>
    <property type="match status" value="1"/>
</dbReference>
<dbReference type="GO" id="GO:0031625">
    <property type="term" value="F:ubiquitin protein ligase binding"/>
    <property type="evidence" value="ECO:0007669"/>
    <property type="project" value="InterPro"/>
</dbReference>
<dbReference type="FunFam" id="2.60.40.790:FF:000006">
    <property type="entry name" value="calcyclin-binding protein-like"/>
    <property type="match status" value="1"/>
</dbReference>
<organism evidence="13 14">
    <name type="scientific">Eufriesea mexicana</name>
    <dbReference type="NCBI Taxonomy" id="516756"/>
    <lineage>
        <taxon>Eukaryota</taxon>
        <taxon>Metazoa</taxon>
        <taxon>Ecdysozoa</taxon>
        <taxon>Arthropoda</taxon>
        <taxon>Hexapoda</taxon>
        <taxon>Insecta</taxon>
        <taxon>Pterygota</taxon>
        <taxon>Neoptera</taxon>
        <taxon>Endopterygota</taxon>
        <taxon>Hymenoptera</taxon>
        <taxon>Apocrita</taxon>
        <taxon>Aculeata</taxon>
        <taxon>Apoidea</taxon>
        <taxon>Anthophila</taxon>
        <taxon>Apidae</taxon>
        <taxon>Eufriesea</taxon>
    </lineage>
</organism>
<reference evidence="13 14" key="1">
    <citation type="submission" date="2015-07" db="EMBL/GenBank/DDBJ databases">
        <title>The genome of Eufriesea mexicana.</title>
        <authorList>
            <person name="Pan H."/>
            <person name="Kapheim K."/>
        </authorList>
    </citation>
    <scope>NUCLEOTIDE SEQUENCE [LARGE SCALE GENOMIC DNA]</scope>
    <source>
        <strain evidence="13">0111107269</strain>
        <tissue evidence="13">Whole body</tissue>
    </source>
</reference>
<keyword evidence="5" id="KW-0597">Phosphoprotein</keyword>
<evidence type="ECO:0000313" key="13">
    <source>
        <dbReference type="EMBL" id="OAD60752.1"/>
    </source>
</evidence>
<evidence type="ECO:0000256" key="5">
    <source>
        <dbReference type="ARBA" id="ARBA00022553"/>
    </source>
</evidence>
<dbReference type="Pfam" id="PF09032">
    <property type="entry name" value="Siah-Interact_N"/>
    <property type="match status" value="1"/>
</dbReference>